<dbReference type="EMBL" id="JBHTBJ010000020">
    <property type="protein sequence ID" value="MFC7277243.1"/>
    <property type="molecule type" value="Genomic_DNA"/>
</dbReference>
<dbReference type="InterPro" id="IPR018392">
    <property type="entry name" value="LysM"/>
</dbReference>
<dbReference type="Pfam" id="PF19266">
    <property type="entry name" value="CIS_tube"/>
    <property type="match status" value="1"/>
</dbReference>
<sequence length="225" mass="24634">MAQPTAPAKAELRTENNEVIPLLFNPAELTITKSASWNAAESKGNNAPLLKFSAGQPGTLALSITLDTTDKGTSVTEHTDKLLKLVSVDPKLPGSDKSRNKARPPWVTFHWGPLHSFKAVVERLTLKFTYFAADGMPLRAKADLSLKQYEDEAIKPLQNPTSHTPSLQTVHRLGHGETLDRLAAQHYADSTRWRLIAEANNVVDPLAVPAGTLLIIPELPVRRRG</sequence>
<evidence type="ECO:0000259" key="1">
    <source>
        <dbReference type="PROSITE" id="PS51782"/>
    </source>
</evidence>
<dbReference type="Gene3D" id="3.10.350.10">
    <property type="entry name" value="LysM domain"/>
    <property type="match status" value="1"/>
</dbReference>
<protein>
    <submittedName>
        <fullName evidence="2">Peptidoglycan-binding protein</fullName>
    </submittedName>
</protein>
<name>A0ABW2HYD6_9ACTN</name>
<gene>
    <name evidence="2" type="ORF">ACFQS1_24890</name>
</gene>
<feature type="domain" description="LysM" evidence="1">
    <location>
        <begin position="169"/>
        <end position="216"/>
    </location>
</feature>
<dbReference type="RefSeq" id="WP_378972577.1">
    <property type="nucleotide sequence ID" value="NZ_JBHTBJ010000020.1"/>
</dbReference>
<reference evidence="3" key="1">
    <citation type="journal article" date="2019" name="Int. J. Syst. Evol. Microbiol.">
        <title>The Global Catalogue of Microorganisms (GCM) 10K type strain sequencing project: providing services to taxonomists for standard genome sequencing and annotation.</title>
        <authorList>
            <consortium name="The Broad Institute Genomics Platform"/>
            <consortium name="The Broad Institute Genome Sequencing Center for Infectious Disease"/>
            <person name="Wu L."/>
            <person name="Ma J."/>
        </authorList>
    </citation>
    <scope>NUCLEOTIDE SEQUENCE [LARGE SCALE GENOMIC DNA]</scope>
    <source>
        <strain evidence="3">XZYJT-10</strain>
    </source>
</reference>
<dbReference type="PROSITE" id="PS51782">
    <property type="entry name" value="LYSM"/>
    <property type="match status" value="1"/>
</dbReference>
<comment type="caution">
    <text evidence="2">The sequence shown here is derived from an EMBL/GenBank/DDBJ whole genome shotgun (WGS) entry which is preliminary data.</text>
</comment>
<organism evidence="2 3">
    <name type="scientific">Paractinoplanes rhizophilus</name>
    <dbReference type="NCBI Taxonomy" id="1416877"/>
    <lineage>
        <taxon>Bacteria</taxon>
        <taxon>Bacillati</taxon>
        <taxon>Actinomycetota</taxon>
        <taxon>Actinomycetes</taxon>
        <taxon>Micromonosporales</taxon>
        <taxon>Micromonosporaceae</taxon>
        <taxon>Paractinoplanes</taxon>
    </lineage>
</organism>
<dbReference type="Proteomes" id="UP001596548">
    <property type="component" value="Unassembled WGS sequence"/>
</dbReference>
<dbReference type="InterPro" id="IPR045361">
    <property type="entry name" value="CIS_tube_prot_N"/>
</dbReference>
<evidence type="ECO:0000313" key="3">
    <source>
        <dbReference type="Proteomes" id="UP001596548"/>
    </source>
</evidence>
<keyword evidence="3" id="KW-1185">Reference proteome</keyword>
<evidence type="ECO:0000313" key="2">
    <source>
        <dbReference type="EMBL" id="MFC7277243.1"/>
    </source>
</evidence>
<accession>A0ABW2HYD6</accession>
<dbReference type="InterPro" id="IPR036779">
    <property type="entry name" value="LysM_dom_sf"/>
</dbReference>
<proteinExistence type="predicted"/>